<dbReference type="EMBL" id="LLXH01000734">
    <property type="protein sequence ID" value="PKC63457.1"/>
    <property type="molecule type" value="Genomic_DNA"/>
</dbReference>
<dbReference type="VEuPathDB" id="FungiDB:RhiirA1_463716"/>
<evidence type="ECO:0000313" key="1">
    <source>
        <dbReference type="EMBL" id="PKC63457.1"/>
    </source>
</evidence>
<reference evidence="1 2" key="2">
    <citation type="submission" date="2017-10" db="EMBL/GenBank/DDBJ databases">
        <title>Genome analyses suggest a sexual origin of heterokaryosis in a supposedly ancient asexual fungus.</title>
        <authorList>
            <person name="Corradi N."/>
            <person name="Sedzielewska K."/>
            <person name="Noel J."/>
            <person name="Charron P."/>
            <person name="Farinelli L."/>
            <person name="Marton T."/>
            <person name="Kruger M."/>
            <person name="Pelin A."/>
            <person name="Brachmann A."/>
            <person name="Corradi N."/>
        </authorList>
    </citation>
    <scope>NUCLEOTIDE SEQUENCE [LARGE SCALE GENOMIC DNA]</scope>
    <source>
        <strain evidence="1 2">A1</strain>
    </source>
</reference>
<sequence length="829" mass="94842">MLRLCFDRLKFPSKLSDFIISLFTSRKNRILTPFGKTESYNLLIVIIISQFPYIWSSGIPANILNINNNVDVAVPITQLTYMDDSTLIASSLSGLEQLLSIARDFYFLNNITANFLKYKLVSSSAVNNLISFHLTSEIPNHLSSMSFSLQALKLSSSFQFSGVWFNLQGSPNFVLSQLKDIYSSFVASIRFKKLSPAQLAYLHSLVVLPKVQFRSQVLYLSEAQVMRIANGYYGLQRKALSVARTFPSIALTSRFFSKDSNPYDSLCERLICRFLSWISFLSTNSKQANWVLIMLQTLQLTLKCPTSLDSLIDFSLWTLKRRSINHNWGFKLSNYFENLDFTVLEIRSWLKSALWCLSQVVDLFYNFRYTWNDLKLMGLVTSTGKISSWFQIITSFPNPISYLPKRIEPINITPSLLSLVGKFIDTMDTSSYIRLHFSGSLVFGWVFYTFDYDSGTRVIYFSYWIPTTHNRMQITPCPSCSLHCLDMDEGPLALKTVGGKLIHRSCLSVLPSYRCLQLYQMTVHVDISQQIINLKLSPFILYSFFRFLLGFSEIYIPERYFAIAQPPLLHCDSSPVFLPDLTPVSNPTFDLRSGTKFHLSGTIHVVDSSITLLACAWVQTLDDFILDSRIFSCPMISPYNDVVELAFHNLLQPIPLMDDIFPSSLKPMGLFTDHDELLTYNPVKYWQMFTDIRHFFSLIGLSRFLPLQLAFHAFDELPIMYKLCQRFPGLYTNDSLCPLCGVFTETLEHLFICSPDCLDVDEDHSLLLIHKDVTTNLIERFLVKLATKVSSSSRCKQMYDKLLMTLRNLPSLGLPDLLSSDNYSSFSAS</sequence>
<dbReference type="VEuPathDB" id="FungiDB:FUN_010384"/>
<gene>
    <name evidence="1" type="ORF">RhiirA1_463716</name>
</gene>
<evidence type="ECO:0000313" key="2">
    <source>
        <dbReference type="Proteomes" id="UP000232688"/>
    </source>
</evidence>
<proteinExistence type="predicted"/>
<protein>
    <recommendedName>
        <fullName evidence="3">Reverse transcriptase domain-containing protein</fullName>
    </recommendedName>
</protein>
<evidence type="ECO:0008006" key="3">
    <source>
        <dbReference type="Google" id="ProtNLM"/>
    </source>
</evidence>
<dbReference type="VEuPathDB" id="FungiDB:RhiirFUN_002266"/>
<comment type="caution">
    <text evidence="1">The sequence shown here is derived from an EMBL/GenBank/DDBJ whole genome shotgun (WGS) entry which is preliminary data.</text>
</comment>
<dbReference type="AlphaFoldDB" id="A0A2N0RJH7"/>
<reference evidence="1 2" key="1">
    <citation type="submission" date="2017-10" db="EMBL/GenBank/DDBJ databases">
        <title>Extensive intraspecific genome diversity in a model arbuscular mycorrhizal fungus.</title>
        <authorList>
            <person name="Chen E.C.H."/>
            <person name="Morin E."/>
            <person name="Baudet D."/>
            <person name="Noel J."/>
            <person name="Ndikumana S."/>
            <person name="Charron P."/>
            <person name="St-Onge C."/>
            <person name="Giorgi J."/>
            <person name="Grigoriev I.V."/>
            <person name="Roux C."/>
            <person name="Martin F.M."/>
            <person name="Corradi N."/>
        </authorList>
    </citation>
    <scope>NUCLEOTIDE SEQUENCE [LARGE SCALE GENOMIC DNA]</scope>
    <source>
        <strain evidence="1 2">A1</strain>
    </source>
</reference>
<organism evidence="1 2">
    <name type="scientific">Rhizophagus irregularis</name>
    <dbReference type="NCBI Taxonomy" id="588596"/>
    <lineage>
        <taxon>Eukaryota</taxon>
        <taxon>Fungi</taxon>
        <taxon>Fungi incertae sedis</taxon>
        <taxon>Mucoromycota</taxon>
        <taxon>Glomeromycotina</taxon>
        <taxon>Glomeromycetes</taxon>
        <taxon>Glomerales</taxon>
        <taxon>Glomeraceae</taxon>
        <taxon>Rhizophagus</taxon>
    </lineage>
</organism>
<name>A0A2N0RJH7_9GLOM</name>
<accession>A0A2N0RJH7</accession>
<dbReference type="Proteomes" id="UP000232688">
    <property type="component" value="Unassembled WGS sequence"/>
</dbReference>